<dbReference type="Gene3D" id="3.40.50.1820">
    <property type="entry name" value="alpha/beta hydrolase"/>
    <property type="match status" value="1"/>
</dbReference>
<protein>
    <submittedName>
        <fullName evidence="3">Alpha/beta hydrolase</fullName>
    </submittedName>
</protein>
<keyword evidence="1" id="KW-0732">Signal</keyword>
<dbReference type="InterPro" id="IPR000073">
    <property type="entry name" value="AB_hydrolase_1"/>
</dbReference>
<evidence type="ECO:0000313" key="3">
    <source>
        <dbReference type="EMBL" id="MDA0140826.1"/>
    </source>
</evidence>
<gene>
    <name evidence="3" type="ORF">OJ962_25240</name>
</gene>
<keyword evidence="4" id="KW-1185">Reference proteome</keyword>
<dbReference type="Proteomes" id="UP001147700">
    <property type="component" value="Unassembled WGS sequence"/>
</dbReference>
<dbReference type="EMBL" id="JAPCID010000045">
    <property type="protein sequence ID" value="MDA0140826.1"/>
    <property type="molecule type" value="Genomic_DNA"/>
</dbReference>
<feature type="signal peptide" evidence="1">
    <location>
        <begin position="1"/>
        <end position="21"/>
    </location>
</feature>
<dbReference type="SUPFAM" id="SSF53474">
    <property type="entry name" value="alpha/beta-Hydrolases"/>
    <property type="match status" value="1"/>
</dbReference>
<dbReference type="PANTHER" id="PTHR37017:SF11">
    <property type="entry name" value="ESTERASE_LIPASE_THIOESTERASE DOMAIN-CONTAINING PROTEIN"/>
    <property type="match status" value="1"/>
</dbReference>
<dbReference type="RefSeq" id="WP_202958186.1">
    <property type="nucleotide sequence ID" value="NZ_JAPCID010000045.1"/>
</dbReference>
<dbReference type="InterPro" id="IPR029058">
    <property type="entry name" value="AB_hydrolase_fold"/>
</dbReference>
<dbReference type="GO" id="GO:0016787">
    <property type="term" value="F:hydrolase activity"/>
    <property type="evidence" value="ECO:0007669"/>
    <property type="project" value="UniProtKB-KW"/>
</dbReference>
<proteinExistence type="predicted"/>
<reference evidence="3" key="1">
    <citation type="submission" date="2022-10" db="EMBL/GenBank/DDBJ databases">
        <title>The WGS of Solirubrobacter sp. CPCC 204708.</title>
        <authorList>
            <person name="Jiang Z."/>
        </authorList>
    </citation>
    <scope>NUCLEOTIDE SEQUENCE</scope>
    <source>
        <strain evidence="3">CPCC 204708</strain>
    </source>
</reference>
<evidence type="ECO:0000313" key="4">
    <source>
        <dbReference type="Proteomes" id="UP001147700"/>
    </source>
</evidence>
<feature type="domain" description="AB hydrolase-1" evidence="2">
    <location>
        <begin position="33"/>
        <end position="249"/>
    </location>
</feature>
<dbReference type="Pfam" id="PF12697">
    <property type="entry name" value="Abhydrolase_6"/>
    <property type="match status" value="1"/>
</dbReference>
<evidence type="ECO:0000259" key="2">
    <source>
        <dbReference type="Pfam" id="PF12697"/>
    </source>
</evidence>
<evidence type="ECO:0000256" key="1">
    <source>
        <dbReference type="SAM" id="SignalP"/>
    </source>
</evidence>
<sequence length="262" mass="27361">MKRVVLAVVAALLVFAAPAGAKTKKTWPPKPTIVLVHGAFADASGWNDVTERLQDRGYNVLAPANPLRGVTADAASLRRLLEHISGPVVLVGHSYGGVVITNAATGNPNVKALVYAAAFAPAQGETVQQLTPAAGGAMLGLKALDLVGDGTPPGTEGTIKQDLFREIFAADLPRRVTNVMAVSQRPASLVTLGEGSGVPAWASIPSWALVPTRDNTIGTGNLRAMAKRAKARTWEVRNASHVVMMSEPAITTELILQAARGK</sequence>
<organism evidence="3 4">
    <name type="scientific">Solirubrobacter deserti</name>
    <dbReference type="NCBI Taxonomy" id="2282478"/>
    <lineage>
        <taxon>Bacteria</taxon>
        <taxon>Bacillati</taxon>
        <taxon>Actinomycetota</taxon>
        <taxon>Thermoleophilia</taxon>
        <taxon>Solirubrobacterales</taxon>
        <taxon>Solirubrobacteraceae</taxon>
        <taxon>Solirubrobacter</taxon>
    </lineage>
</organism>
<accession>A0ABT4RRE1</accession>
<dbReference type="PANTHER" id="PTHR37017">
    <property type="entry name" value="AB HYDROLASE-1 DOMAIN-CONTAINING PROTEIN-RELATED"/>
    <property type="match status" value="1"/>
</dbReference>
<dbReference type="InterPro" id="IPR052897">
    <property type="entry name" value="Sec-Metab_Biosynth_Hydrolase"/>
</dbReference>
<name>A0ABT4RRE1_9ACTN</name>
<keyword evidence="3" id="KW-0378">Hydrolase</keyword>
<feature type="chain" id="PRO_5045092942" evidence="1">
    <location>
        <begin position="22"/>
        <end position="262"/>
    </location>
</feature>
<comment type="caution">
    <text evidence="3">The sequence shown here is derived from an EMBL/GenBank/DDBJ whole genome shotgun (WGS) entry which is preliminary data.</text>
</comment>